<organism evidence="1 2">
    <name type="scientific">Parelaphostrongylus tenuis</name>
    <name type="common">Meningeal worm</name>
    <dbReference type="NCBI Taxonomy" id="148309"/>
    <lineage>
        <taxon>Eukaryota</taxon>
        <taxon>Metazoa</taxon>
        <taxon>Ecdysozoa</taxon>
        <taxon>Nematoda</taxon>
        <taxon>Chromadorea</taxon>
        <taxon>Rhabditida</taxon>
        <taxon>Rhabditina</taxon>
        <taxon>Rhabditomorpha</taxon>
        <taxon>Strongyloidea</taxon>
        <taxon>Metastrongylidae</taxon>
        <taxon>Parelaphostrongylus</taxon>
    </lineage>
</organism>
<proteinExistence type="predicted"/>
<dbReference type="Proteomes" id="UP001196413">
    <property type="component" value="Unassembled WGS sequence"/>
</dbReference>
<reference evidence="1" key="1">
    <citation type="submission" date="2021-06" db="EMBL/GenBank/DDBJ databases">
        <title>Parelaphostrongylus tenuis whole genome reference sequence.</title>
        <authorList>
            <person name="Garwood T.J."/>
            <person name="Larsen P.A."/>
            <person name="Fountain-Jones N.M."/>
            <person name="Garbe J.R."/>
            <person name="Macchietto M.G."/>
            <person name="Kania S.A."/>
            <person name="Gerhold R.W."/>
            <person name="Richards J.E."/>
            <person name="Wolf T.M."/>
        </authorList>
    </citation>
    <scope>NUCLEOTIDE SEQUENCE</scope>
    <source>
        <strain evidence="1">MNPRO001-30</strain>
        <tissue evidence="1">Meninges</tissue>
    </source>
</reference>
<name>A0AAD5REK0_PARTN</name>
<dbReference type="AlphaFoldDB" id="A0AAD5REK0"/>
<protein>
    <submittedName>
        <fullName evidence="1">Uncharacterized protein</fullName>
    </submittedName>
</protein>
<dbReference type="EMBL" id="JAHQIW010007477">
    <property type="protein sequence ID" value="KAJ1374670.1"/>
    <property type="molecule type" value="Genomic_DNA"/>
</dbReference>
<evidence type="ECO:0000313" key="2">
    <source>
        <dbReference type="Proteomes" id="UP001196413"/>
    </source>
</evidence>
<comment type="caution">
    <text evidence="1">The sequence shown here is derived from an EMBL/GenBank/DDBJ whole genome shotgun (WGS) entry which is preliminary data.</text>
</comment>
<evidence type="ECO:0000313" key="1">
    <source>
        <dbReference type="EMBL" id="KAJ1374670.1"/>
    </source>
</evidence>
<keyword evidence="2" id="KW-1185">Reference proteome</keyword>
<accession>A0AAD5REK0</accession>
<gene>
    <name evidence="1" type="ORF">KIN20_037405</name>
</gene>
<sequence>MFQEVYNMKENKVYRSLASKRLAEVYYILLTVKWNNINSRPEWQKNESMKKAYSHVLLVLPDDTAGAQNIMITCVEKALRSLNKDRTDSEETRAGQFLMRIKLKLVNIFLPFLTDMPSGDRIGHPVGIRDSCNTTNKMKN</sequence>